<gene>
    <name evidence="1" type="ORF">Pan241w_58020</name>
</gene>
<dbReference type="PANTHER" id="PTHR12904:SF23">
    <property type="entry name" value="PROTEIN ZER-1 HOMOLOG"/>
    <property type="match status" value="1"/>
</dbReference>
<proteinExistence type="predicted"/>
<dbReference type="Gene3D" id="3.80.10.10">
    <property type="entry name" value="Ribonuclease Inhibitor"/>
    <property type="match status" value="1"/>
</dbReference>
<protein>
    <submittedName>
        <fullName evidence="1">Leucine Rich repeats (2 copies)</fullName>
    </submittedName>
</protein>
<keyword evidence="2" id="KW-1185">Reference proteome</keyword>
<name>A0A517RP99_9PLAN</name>
<dbReference type="Pfam" id="PF13855">
    <property type="entry name" value="LRR_8"/>
    <property type="match status" value="1"/>
</dbReference>
<dbReference type="PANTHER" id="PTHR12904">
    <property type="match status" value="1"/>
</dbReference>
<evidence type="ECO:0000313" key="2">
    <source>
        <dbReference type="Proteomes" id="UP000317171"/>
    </source>
</evidence>
<dbReference type="InterPro" id="IPR051341">
    <property type="entry name" value="Zyg-11_UBL_adapter"/>
</dbReference>
<dbReference type="EMBL" id="CP036269">
    <property type="protein sequence ID" value="QDT45675.1"/>
    <property type="molecule type" value="Genomic_DNA"/>
</dbReference>
<dbReference type="Proteomes" id="UP000317171">
    <property type="component" value="Chromosome"/>
</dbReference>
<reference evidence="1 2" key="1">
    <citation type="submission" date="2019-02" db="EMBL/GenBank/DDBJ databases">
        <title>Deep-cultivation of Planctomycetes and their phenomic and genomic characterization uncovers novel biology.</title>
        <authorList>
            <person name="Wiegand S."/>
            <person name="Jogler M."/>
            <person name="Boedeker C."/>
            <person name="Pinto D."/>
            <person name="Vollmers J."/>
            <person name="Rivas-Marin E."/>
            <person name="Kohn T."/>
            <person name="Peeters S.H."/>
            <person name="Heuer A."/>
            <person name="Rast P."/>
            <person name="Oberbeckmann S."/>
            <person name="Bunk B."/>
            <person name="Jeske O."/>
            <person name="Meyerdierks A."/>
            <person name="Storesund J.E."/>
            <person name="Kallscheuer N."/>
            <person name="Luecker S."/>
            <person name="Lage O.M."/>
            <person name="Pohl T."/>
            <person name="Merkel B.J."/>
            <person name="Hornburger P."/>
            <person name="Mueller R.-W."/>
            <person name="Bruemmer F."/>
            <person name="Labrenz M."/>
            <person name="Spormann A.M."/>
            <person name="Op den Camp H."/>
            <person name="Overmann J."/>
            <person name="Amann R."/>
            <person name="Jetten M.S.M."/>
            <person name="Mascher T."/>
            <person name="Medema M.H."/>
            <person name="Devos D.P."/>
            <person name="Kaster A.-K."/>
            <person name="Ovreas L."/>
            <person name="Rohde M."/>
            <person name="Galperin M.Y."/>
            <person name="Jogler C."/>
        </authorList>
    </citation>
    <scope>NUCLEOTIDE SEQUENCE [LARGE SCALE GENOMIC DNA]</scope>
    <source>
        <strain evidence="1 2">Pan241w</strain>
    </source>
</reference>
<accession>A0A517RP99</accession>
<dbReference type="InterPro" id="IPR032675">
    <property type="entry name" value="LRR_dom_sf"/>
</dbReference>
<organism evidence="1 2">
    <name type="scientific">Gimesia alba</name>
    <dbReference type="NCBI Taxonomy" id="2527973"/>
    <lineage>
        <taxon>Bacteria</taxon>
        <taxon>Pseudomonadati</taxon>
        <taxon>Planctomycetota</taxon>
        <taxon>Planctomycetia</taxon>
        <taxon>Planctomycetales</taxon>
        <taxon>Planctomycetaceae</taxon>
        <taxon>Gimesia</taxon>
    </lineage>
</organism>
<dbReference type="KEGG" id="gaz:Pan241w_58020"/>
<dbReference type="InterPro" id="IPR001611">
    <property type="entry name" value="Leu-rich_rpt"/>
</dbReference>
<sequence length="230" mass="25627">MFLFKKYSRQIGILLMLLYLTGCGEPPRTVTDETAAYWVLSKKGSVTVFLDGRSKHAKKLEQLPAEHFLIRAIQLVNKDNLKSEEMKEISGLKQLYSLNLSRTNIDDRAILNLTNLPQLRTLNLSETSVADAGLKSIGQFEKLKTLDLSKTKIDGSGLGGLSGCKKLTELNLSGTSLRPTHLNLLNGFTNLIKLDVSNTYVNDQDVGELKQSLKYCEIITKPEPDTAKRK</sequence>
<dbReference type="AlphaFoldDB" id="A0A517RP99"/>
<evidence type="ECO:0000313" key="1">
    <source>
        <dbReference type="EMBL" id="QDT45675.1"/>
    </source>
</evidence>
<dbReference type="RefSeq" id="WP_145222563.1">
    <property type="nucleotide sequence ID" value="NZ_CP036269.1"/>
</dbReference>
<dbReference type="OrthoDB" id="232968at2"/>
<dbReference type="SUPFAM" id="SSF52047">
    <property type="entry name" value="RNI-like"/>
    <property type="match status" value="1"/>
</dbReference>